<feature type="compositionally biased region" description="Low complexity" evidence="8">
    <location>
        <begin position="255"/>
        <end position="267"/>
    </location>
</feature>
<dbReference type="PANTHER" id="PTHR41391:SF1">
    <property type="entry name" value="RESTRICTION OF TELOMERE CAPPING PROTEIN 4"/>
    <property type="match status" value="1"/>
</dbReference>
<name>A0A1F5LFM7_PENAI</name>
<keyword evidence="11" id="KW-1185">Reference proteome</keyword>
<evidence type="ECO:0000256" key="5">
    <source>
        <dbReference type="ARBA" id="ARBA00015162"/>
    </source>
</evidence>
<evidence type="ECO:0000256" key="6">
    <source>
        <dbReference type="ARBA" id="ARBA00022490"/>
    </source>
</evidence>
<evidence type="ECO:0000313" key="11">
    <source>
        <dbReference type="Proteomes" id="UP000177622"/>
    </source>
</evidence>
<gene>
    <name evidence="10" type="ORF">PENARI_c012G01800</name>
</gene>
<feature type="compositionally biased region" description="Acidic residues" evidence="8">
    <location>
        <begin position="183"/>
        <end position="193"/>
    </location>
</feature>
<dbReference type="GO" id="GO:0005634">
    <property type="term" value="C:nucleus"/>
    <property type="evidence" value="ECO:0007669"/>
    <property type="project" value="UniProtKB-SubCell"/>
</dbReference>
<evidence type="ECO:0000256" key="3">
    <source>
        <dbReference type="ARBA" id="ARBA00004496"/>
    </source>
</evidence>
<dbReference type="SMART" id="SM01312">
    <property type="entry name" value="RTC4"/>
    <property type="match status" value="1"/>
</dbReference>
<evidence type="ECO:0000256" key="7">
    <source>
        <dbReference type="ARBA" id="ARBA00023242"/>
    </source>
</evidence>
<organism evidence="10 11">
    <name type="scientific">Penicillium arizonense</name>
    <dbReference type="NCBI Taxonomy" id="1835702"/>
    <lineage>
        <taxon>Eukaryota</taxon>
        <taxon>Fungi</taxon>
        <taxon>Dikarya</taxon>
        <taxon>Ascomycota</taxon>
        <taxon>Pezizomycotina</taxon>
        <taxon>Eurotiomycetes</taxon>
        <taxon>Eurotiomycetidae</taxon>
        <taxon>Eurotiales</taxon>
        <taxon>Aspergillaceae</taxon>
        <taxon>Penicillium</taxon>
    </lineage>
</organism>
<sequence>MGARPKRDASYASNRLTTRNGPGTHLLSSFNKPNSPEDNELDVEPSIEKPTQPYEPAIDDAPLSSEDEEEANDSDASQGCRNDRTNTTMEQRLADDYVISQGSPQNYNNGSSRKGVLERTTSGVMSDEENNPHFMSSQSSKRKRATYAKPLSRVPSVSRQPAATVKSSLAKKKAQKSSAEQPDNADESQEEPEVTFKMPKDLPSSSPRRSFAAGGKNGGFKTMPPSILPNDSFSASSLGTSSSKDLQQILLDSDSSLSSLPTSPSGSVFDEMSSLEDQENSPPRKALCPMCKGEVEREILELFEAQPKQRIREQQQFCASHQERSAMREWETKGYPEIDWGAFDERLQSHFPELEKLLVPDASCYYRNILDTSMKSGQAKNFRLTLDGDGLETITCGYYGTKGAGKMLQAVIDRFSLRLRRLATSDHIAKTAGVAGYAQSVLVPELAVRLVKEDMDVSDETARQILRESIEIGERLNPALNDVVPIPDDVEV</sequence>
<evidence type="ECO:0000313" key="10">
    <source>
        <dbReference type="EMBL" id="OGE51709.1"/>
    </source>
</evidence>
<dbReference type="AlphaFoldDB" id="A0A1F5LFM7"/>
<comment type="caution">
    <text evidence="10">The sequence shown here is derived from an EMBL/GenBank/DDBJ whole genome shotgun (WGS) entry which is preliminary data.</text>
</comment>
<evidence type="ECO:0000256" key="8">
    <source>
        <dbReference type="SAM" id="MobiDB-lite"/>
    </source>
</evidence>
<dbReference type="Proteomes" id="UP000177622">
    <property type="component" value="Unassembled WGS sequence"/>
</dbReference>
<proteinExistence type="inferred from homology"/>
<dbReference type="OrthoDB" id="128308at2759"/>
<evidence type="ECO:0000256" key="4">
    <source>
        <dbReference type="ARBA" id="ARBA00009461"/>
    </source>
</evidence>
<evidence type="ECO:0000256" key="1">
    <source>
        <dbReference type="ARBA" id="ARBA00002738"/>
    </source>
</evidence>
<dbReference type="InterPro" id="IPR039024">
    <property type="entry name" value="RTC4"/>
</dbReference>
<dbReference type="Pfam" id="PF14474">
    <property type="entry name" value="RTC4"/>
    <property type="match status" value="1"/>
</dbReference>
<dbReference type="PANTHER" id="PTHR41391">
    <property type="entry name" value="RESTRICTION OF TELOMERE CAPPING PROTEIN 4"/>
    <property type="match status" value="1"/>
</dbReference>
<feature type="region of interest" description="Disordered" evidence="8">
    <location>
        <begin position="1"/>
        <end position="240"/>
    </location>
</feature>
<dbReference type="EMBL" id="LXJU01000012">
    <property type="protein sequence ID" value="OGE51709.1"/>
    <property type="molecule type" value="Genomic_DNA"/>
</dbReference>
<keyword evidence="6" id="KW-0963">Cytoplasm</keyword>
<feature type="region of interest" description="Disordered" evidence="8">
    <location>
        <begin position="255"/>
        <end position="286"/>
    </location>
</feature>
<dbReference type="InterPro" id="IPR028094">
    <property type="entry name" value="RTC4_C"/>
</dbReference>
<keyword evidence="7" id="KW-0539">Nucleus</keyword>
<reference evidence="10 11" key="1">
    <citation type="journal article" date="2016" name="Sci. Rep.">
        <title>Penicillium arizonense, a new, genome sequenced fungal species, reveals a high chemical diversity in secreted metabolites.</title>
        <authorList>
            <person name="Grijseels S."/>
            <person name="Nielsen J.C."/>
            <person name="Randelovic M."/>
            <person name="Nielsen J."/>
            <person name="Nielsen K.F."/>
            <person name="Workman M."/>
            <person name="Frisvad J.C."/>
        </authorList>
    </citation>
    <scope>NUCLEOTIDE SEQUENCE [LARGE SCALE GENOMIC DNA]</scope>
    <source>
        <strain evidence="10 11">CBS 141311</strain>
    </source>
</reference>
<feature type="domain" description="Restriction of telomere capping protein 4 C-terminal" evidence="9">
    <location>
        <begin position="357"/>
        <end position="479"/>
    </location>
</feature>
<accession>A0A1F5LFM7</accession>
<evidence type="ECO:0000259" key="9">
    <source>
        <dbReference type="SMART" id="SM01312"/>
    </source>
</evidence>
<dbReference type="GO" id="GO:0005737">
    <property type="term" value="C:cytoplasm"/>
    <property type="evidence" value="ECO:0007669"/>
    <property type="project" value="UniProtKB-SubCell"/>
</dbReference>
<dbReference type="RefSeq" id="XP_022487153.1">
    <property type="nucleotide sequence ID" value="XM_022632821.1"/>
</dbReference>
<evidence type="ECO:0000256" key="2">
    <source>
        <dbReference type="ARBA" id="ARBA00004123"/>
    </source>
</evidence>
<dbReference type="GeneID" id="34577555"/>
<comment type="similarity">
    <text evidence="4">Belongs to the RTC4 family.</text>
</comment>
<comment type="subcellular location">
    <subcellularLocation>
        <location evidence="3">Cytoplasm</location>
    </subcellularLocation>
    <subcellularLocation>
        <location evidence="2">Nucleus</location>
    </subcellularLocation>
</comment>
<feature type="compositionally biased region" description="Polar residues" evidence="8">
    <location>
        <begin position="11"/>
        <end position="36"/>
    </location>
</feature>
<dbReference type="STRING" id="1835702.A0A1F5LFM7"/>
<comment type="function">
    <text evidence="1">May be involved in a process influencing telomere capping.</text>
</comment>
<protein>
    <recommendedName>
        <fullName evidence="5">Restriction of telomere capping protein 4</fullName>
    </recommendedName>
</protein>
<feature type="compositionally biased region" description="Polar residues" evidence="8">
    <location>
        <begin position="100"/>
        <end position="112"/>
    </location>
</feature>